<accession>A0ABV1GGX4</accession>
<comment type="caution">
    <text evidence="2">The sequence shown here is derived from an EMBL/GenBank/DDBJ whole genome shotgun (WGS) entry which is preliminary data.</text>
</comment>
<dbReference type="Proteomes" id="UP001477672">
    <property type="component" value="Unassembled WGS sequence"/>
</dbReference>
<dbReference type="InterPro" id="IPR010001">
    <property type="entry name" value="BofA"/>
</dbReference>
<feature type="transmembrane region" description="Helical" evidence="1">
    <location>
        <begin position="6"/>
        <end position="25"/>
    </location>
</feature>
<feature type="transmembrane region" description="Helical" evidence="1">
    <location>
        <begin position="66"/>
        <end position="86"/>
    </location>
</feature>
<evidence type="ECO:0000313" key="2">
    <source>
        <dbReference type="EMBL" id="MEQ2520898.1"/>
    </source>
</evidence>
<protein>
    <submittedName>
        <fullName evidence="2">Pro-sigmaK processing inhibitor BofA family protein</fullName>
    </submittedName>
</protein>
<proteinExistence type="predicted"/>
<evidence type="ECO:0000256" key="1">
    <source>
        <dbReference type="SAM" id="Phobius"/>
    </source>
</evidence>
<dbReference type="Pfam" id="PF07441">
    <property type="entry name" value="BofA"/>
    <property type="match status" value="1"/>
</dbReference>
<keyword evidence="1" id="KW-0472">Membrane</keyword>
<keyword evidence="3" id="KW-1185">Reference proteome</keyword>
<evidence type="ECO:0000313" key="3">
    <source>
        <dbReference type="Proteomes" id="UP001477672"/>
    </source>
</evidence>
<dbReference type="EMBL" id="JBBMFA010000098">
    <property type="protein sequence ID" value="MEQ2520898.1"/>
    <property type="molecule type" value="Genomic_DNA"/>
</dbReference>
<organism evidence="2 3">
    <name type="scientific">Ruthenibacterium intestinale</name>
    <dbReference type="NCBI Taxonomy" id="3133163"/>
    <lineage>
        <taxon>Bacteria</taxon>
        <taxon>Bacillati</taxon>
        <taxon>Bacillota</taxon>
        <taxon>Clostridia</taxon>
        <taxon>Eubacteriales</taxon>
        <taxon>Oscillospiraceae</taxon>
        <taxon>Ruthenibacterium</taxon>
    </lineage>
</organism>
<keyword evidence="1" id="KW-0812">Transmembrane</keyword>
<sequence>MTFVQTVALFWALVCTAGVAAVLCGTKHPLLNALKSAGCGAAALGAVNLLAGFTGVTIALNYATSFVAVVLGAPGVVLLLLARVWVLF</sequence>
<gene>
    <name evidence="2" type="ORF">WMO24_10735</name>
</gene>
<name>A0ABV1GGX4_9FIRM</name>
<dbReference type="RefSeq" id="WP_349216442.1">
    <property type="nucleotide sequence ID" value="NZ_JBBMFA010000098.1"/>
</dbReference>
<keyword evidence="1" id="KW-1133">Transmembrane helix</keyword>
<reference evidence="2 3" key="1">
    <citation type="submission" date="2024-03" db="EMBL/GenBank/DDBJ databases">
        <title>Human intestinal bacterial collection.</title>
        <authorList>
            <person name="Pauvert C."/>
            <person name="Hitch T.C.A."/>
            <person name="Clavel T."/>
        </authorList>
    </citation>
    <scope>NUCLEOTIDE SEQUENCE [LARGE SCALE GENOMIC DNA]</scope>
    <source>
        <strain evidence="2 3">CLA-JM-H11</strain>
    </source>
</reference>
<feature type="transmembrane region" description="Helical" evidence="1">
    <location>
        <begin position="37"/>
        <end position="60"/>
    </location>
</feature>